<dbReference type="GO" id="GO:0160149">
    <property type="term" value="F:tRNA pseudouridine(65) synthase activity"/>
    <property type="evidence" value="ECO:0007669"/>
    <property type="project" value="UniProtKB-EC"/>
</dbReference>
<evidence type="ECO:0000313" key="9">
    <source>
        <dbReference type="EMBL" id="SMB86635.1"/>
    </source>
</evidence>
<dbReference type="InterPro" id="IPR050188">
    <property type="entry name" value="RluA_PseudoU_synthase"/>
</dbReference>
<dbReference type="Gene3D" id="3.30.2350.10">
    <property type="entry name" value="Pseudouridine synthase"/>
    <property type="match status" value="1"/>
</dbReference>
<dbReference type="Pfam" id="PF00849">
    <property type="entry name" value="PseudoU_synth_2"/>
    <property type="match status" value="1"/>
</dbReference>
<evidence type="ECO:0000259" key="8">
    <source>
        <dbReference type="Pfam" id="PF00849"/>
    </source>
</evidence>
<keyword evidence="3 7" id="KW-0413">Isomerase</keyword>
<feature type="domain" description="Pseudouridine synthase RsuA/RluA-like" evidence="8">
    <location>
        <begin position="49"/>
        <end position="209"/>
    </location>
</feature>
<evidence type="ECO:0000256" key="7">
    <source>
        <dbReference type="RuleBase" id="RU362028"/>
    </source>
</evidence>
<keyword evidence="10" id="KW-1185">Reference proteome</keyword>
<evidence type="ECO:0000256" key="6">
    <source>
        <dbReference type="PIRSR" id="PIRSR606225-1"/>
    </source>
</evidence>
<dbReference type="GO" id="GO:0003723">
    <property type="term" value="F:RNA binding"/>
    <property type="evidence" value="ECO:0007669"/>
    <property type="project" value="InterPro"/>
</dbReference>
<gene>
    <name evidence="9" type="ORF">SAMN05660772_00919</name>
</gene>
<dbReference type="PANTHER" id="PTHR21600:SF56">
    <property type="entry name" value="TRNA PSEUDOURIDINE SYNTHASE C"/>
    <property type="match status" value="1"/>
</dbReference>
<evidence type="ECO:0000256" key="4">
    <source>
        <dbReference type="ARBA" id="ARBA00036607"/>
    </source>
</evidence>
<dbReference type="GO" id="GO:0000455">
    <property type="term" value="P:enzyme-directed rRNA pseudouridine synthesis"/>
    <property type="evidence" value="ECO:0007669"/>
    <property type="project" value="TreeGrafter"/>
</dbReference>
<dbReference type="SUPFAM" id="SSF55120">
    <property type="entry name" value="Pseudouridine synthase"/>
    <property type="match status" value="1"/>
</dbReference>
<comment type="function">
    <text evidence="5">Responsible for synthesis of pseudouridine from uracil-65 in transfer RNAs.</text>
</comment>
<dbReference type="InterPro" id="IPR006145">
    <property type="entry name" value="PsdUridine_synth_RsuA/RluA"/>
</dbReference>
<dbReference type="GO" id="GO:0008033">
    <property type="term" value="P:tRNA processing"/>
    <property type="evidence" value="ECO:0007669"/>
    <property type="project" value="UniProtKB-KW"/>
</dbReference>
<accession>A0A1W1UZV7</accession>
<dbReference type="AlphaFoldDB" id="A0A1W1UZV7"/>
<evidence type="ECO:0000256" key="2">
    <source>
        <dbReference type="ARBA" id="ARBA00022694"/>
    </source>
</evidence>
<evidence type="ECO:0000256" key="5">
    <source>
        <dbReference type="ARBA" id="ARBA00037670"/>
    </source>
</evidence>
<dbReference type="PANTHER" id="PTHR21600">
    <property type="entry name" value="MITOCHONDRIAL RNA PSEUDOURIDINE SYNTHASE"/>
    <property type="match status" value="1"/>
</dbReference>
<dbReference type="CDD" id="cd02563">
    <property type="entry name" value="PseudoU_synth_TruC"/>
    <property type="match status" value="1"/>
</dbReference>
<comment type="catalytic activity">
    <reaction evidence="4">
        <text>uridine(65) in tRNA = pseudouridine(65) in tRNA</text>
        <dbReference type="Rhea" id="RHEA:42536"/>
        <dbReference type="Rhea" id="RHEA-COMP:10103"/>
        <dbReference type="Rhea" id="RHEA-COMP:10104"/>
        <dbReference type="ChEBI" id="CHEBI:65314"/>
        <dbReference type="ChEBI" id="CHEBI:65315"/>
        <dbReference type="EC" id="5.4.99.26"/>
    </reaction>
</comment>
<proteinExistence type="inferred from homology"/>
<feature type="active site" evidence="6">
    <location>
        <position position="93"/>
    </location>
</feature>
<protein>
    <recommendedName>
        <fullName evidence="7">Pseudouridine synthase</fullName>
        <ecNumber evidence="7">5.4.99.-</ecNumber>
    </recommendedName>
</protein>
<comment type="catalytic activity">
    <reaction evidence="7">
        <text>a uridine in RNA = a pseudouridine in RNA</text>
        <dbReference type="Rhea" id="RHEA:48348"/>
        <dbReference type="Rhea" id="RHEA-COMP:12068"/>
        <dbReference type="Rhea" id="RHEA-COMP:12069"/>
        <dbReference type="ChEBI" id="CHEBI:65314"/>
        <dbReference type="ChEBI" id="CHEBI:65315"/>
    </reaction>
</comment>
<dbReference type="InterPro" id="IPR006224">
    <property type="entry name" value="PsdUridine_synth_RluA-like_CS"/>
</dbReference>
<reference evidence="10" key="1">
    <citation type="submission" date="2017-04" db="EMBL/GenBank/DDBJ databases">
        <authorList>
            <person name="Varghese N."/>
            <person name="Submissions S."/>
        </authorList>
    </citation>
    <scope>NUCLEOTIDE SEQUENCE [LARGE SCALE GENOMIC DNA]</scope>
    <source>
        <strain evidence="10">DSM 23072</strain>
    </source>
</reference>
<organism evidence="9 10">
    <name type="scientific">Pasteurella testudinis DSM 23072</name>
    <dbReference type="NCBI Taxonomy" id="1122938"/>
    <lineage>
        <taxon>Bacteria</taxon>
        <taxon>Pseudomonadati</taxon>
        <taxon>Pseudomonadota</taxon>
        <taxon>Gammaproteobacteria</taxon>
        <taxon>Pasteurellales</taxon>
        <taxon>Pasteurellaceae</taxon>
        <taxon>Pasteurella</taxon>
    </lineage>
</organism>
<dbReference type="RefSeq" id="WP_260337744.1">
    <property type="nucleotide sequence ID" value="NZ_FWWV01000024.1"/>
</dbReference>
<comment type="similarity">
    <text evidence="1 7">Belongs to the pseudouridine synthase RluA family.</text>
</comment>
<sequence>MNNKPYNNNMNYDGTECESADQTTTLFDTDRQTERQMPLTLEILYRDEDIIAVNKPAGMLVHRSWLDKHETRFVMQTLRDQIGQHVYTVHRLDRPTSGVLVLALNQAAARRLSQQFEHKRIEKVYLALVRGFLDGSGTIDYPLKVRLDKIADKFSQQEKEAQSAVTHYQALAQIEMPYPAGRYPTTRYSLVRLSPQTGRKHQLRRHLKHLHHPIIGDSAYGDLRQNRTFTRQLGCCGLMLHAQQIRFAHPITGQEVNICAGVDENWQRMLNIFKWKINNHDLY</sequence>
<dbReference type="EC" id="5.4.99.-" evidence="7"/>
<dbReference type="InterPro" id="IPR006225">
    <property type="entry name" value="PsdUridine_synth_RluC/D"/>
</dbReference>
<evidence type="ECO:0000256" key="1">
    <source>
        <dbReference type="ARBA" id="ARBA00010876"/>
    </source>
</evidence>
<evidence type="ECO:0000256" key="3">
    <source>
        <dbReference type="ARBA" id="ARBA00023235"/>
    </source>
</evidence>
<dbReference type="STRING" id="1122938.SAMN05660772_00919"/>
<name>A0A1W1UZV7_9PAST</name>
<keyword evidence="2" id="KW-0819">tRNA processing</keyword>
<evidence type="ECO:0000313" key="10">
    <source>
        <dbReference type="Proteomes" id="UP000192408"/>
    </source>
</evidence>
<dbReference type="NCBIfam" id="TIGR00005">
    <property type="entry name" value="rluA_subfam"/>
    <property type="match status" value="1"/>
</dbReference>
<dbReference type="EMBL" id="FWWV01000024">
    <property type="protein sequence ID" value="SMB86635.1"/>
    <property type="molecule type" value="Genomic_DNA"/>
</dbReference>
<dbReference type="PROSITE" id="PS01129">
    <property type="entry name" value="PSI_RLU"/>
    <property type="match status" value="1"/>
</dbReference>
<dbReference type="NCBIfam" id="NF008321">
    <property type="entry name" value="PRK11112.1"/>
    <property type="match status" value="1"/>
</dbReference>
<dbReference type="InterPro" id="IPR020103">
    <property type="entry name" value="PsdUridine_synth_cat_dom_sf"/>
</dbReference>
<dbReference type="Proteomes" id="UP000192408">
    <property type="component" value="Unassembled WGS sequence"/>
</dbReference>